<evidence type="ECO:0000313" key="2">
    <source>
        <dbReference type="EMBL" id="TSC92901.1"/>
    </source>
</evidence>
<keyword evidence="1" id="KW-0472">Membrane</keyword>
<keyword evidence="1" id="KW-0812">Transmembrane</keyword>
<sequence length="397" mass="44078">MNLSADPLLVIAIIVGITVFLLVVLLILAVTKNEKLEVDDEVSELDKIISRNPPSETEKISAAEYDKDDLAVSKSAEEPMANTVKPIIYASNTNQTSSVLKDIKTWFKDIFSLKNTLADSRDGVDATAREAVDFVKRIGNEMSVMPKTIAHSISVPKNNTPKKLPKLDFWSTVHNLNIINFWRIVLRWWYWVILGLIAAYAGVYVFNSFQPQIYKADAKIMIVQPVISENGNLNPYIADQTALSVAKTINQITTTENFQDQVMQNASGEYGYVDQTSLRKNIKNTSFKSLALGRNQLITGENVKATSVIMLSAVADDAGSARILADSAGNVLANQVKTYFSNYNSDLIDIEPALLEEQPVYPQKSRNITIILILAIAFELILIYGIADARLHHLKNV</sequence>
<keyword evidence="1" id="KW-1133">Transmembrane helix</keyword>
<evidence type="ECO:0000256" key="1">
    <source>
        <dbReference type="SAM" id="Phobius"/>
    </source>
</evidence>
<name>A0A554LJ56_9BACT</name>
<evidence type="ECO:0000313" key="3">
    <source>
        <dbReference type="Proteomes" id="UP000315589"/>
    </source>
</evidence>
<dbReference type="Proteomes" id="UP000315589">
    <property type="component" value="Unassembled WGS sequence"/>
</dbReference>
<feature type="transmembrane region" description="Helical" evidence="1">
    <location>
        <begin position="188"/>
        <end position="206"/>
    </location>
</feature>
<protein>
    <recommendedName>
        <fullName evidence="4">Polysaccharide chain length determinant N-terminal domain-containing protein</fullName>
    </recommendedName>
</protein>
<dbReference type="EMBL" id="VMGI01000042">
    <property type="protein sequence ID" value="TSC92901.1"/>
    <property type="molecule type" value="Genomic_DNA"/>
</dbReference>
<feature type="transmembrane region" description="Helical" evidence="1">
    <location>
        <begin position="7"/>
        <end position="30"/>
    </location>
</feature>
<comment type="caution">
    <text evidence="2">The sequence shown here is derived from an EMBL/GenBank/DDBJ whole genome shotgun (WGS) entry which is preliminary data.</text>
</comment>
<dbReference type="AlphaFoldDB" id="A0A554LJ56"/>
<feature type="transmembrane region" description="Helical" evidence="1">
    <location>
        <begin position="368"/>
        <end position="387"/>
    </location>
</feature>
<proteinExistence type="predicted"/>
<accession>A0A554LJ56</accession>
<evidence type="ECO:0008006" key="4">
    <source>
        <dbReference type="Google" id="ProtNLM"/>
    </source>
</evidence>
<reference evidence="2 3" key="1">
    <citation type="submission" date="2017-07" db="EMBL/GenBank/DDBJ databases">
        <title>Mechanisms for carbon and nitrogen cycling indicate functional differentiation within the Candidate Phyla Radiation.</title>
        <authorList>
            <person name="Danczak R.E."/>
            <person name="Johnston M.D."/>
            <person name="Kenah C."/>
            <person name="Slattery M."/>
            <person name="Wrighton K.C."/>
            <person name="Wilkins M.J."/>
        </authorList>
    </citation>
    <scope>NUCLEOTIDE SEQUENCE [LARGE SCALE GENOMIC DNA]</scope>
    <source>
        <strain evidence="2">Licking1014_85</strain>
    </source>
</reference>
<organism evidence="2 3">
    <name type="scientific">Candidatus Berkelbacteria bacterium Licking1014_85</name>
    <dbReference type="NCBI Taxonomy" id="2017148"/>
    <lineage>
        <taxon>Bacteria</taxon>
        <taxon>Candidatus Berkelbacteria</taxon>
    </lineage>
</organism>
<gene>
    <name evidence="2" type="ORF">CEN91_339</name>
</gene>